<evidence type="ECO:0000313" key="3">
    <source>
        <dbReference type="Proteomes" id="UP000031327"/>
    </source>
</evidence>
<keyword evidence="1" id="KW-0732">Signal</keyword>
<evidence type="ECO:0000256" key="1">
    <source>
        <dbReference type="SAM" id="SignalP"/>
    </source>
</evidence>
<dbReference type="RefSeq" id="WP_039610909.1">
    <property type="nucleotide sequence ID" value="NZ_JWIC01000007.1"/>
</dbReference>
<dbReference type="AlphaFoldDB" id="A0A0C1QMQ4"/>
<dbReference type="EMBL" id="JWIC01000007">
    <property type="protein sequence ID" value="KID56337.1"/>
    <property type="molecule type" value="Genomic_DNA"/>
</dbReference>
<organism evidence="2 3">
    <name type="scientific">Pseudoalteromonas luteoviolacea</name>
    <dbReference type="NCBI Taxonomy" id="43657"/>
    <lineage>
        <taxon>Bacteria</taxon>
        <taxon>Pseudomonadati</taxon>
        <taxon>Pseudomonadota</taxon>
        <taxon>Gammaproteobacteria</taxon>
        <taxon>Alteromonadales</taxon>
        <taxon>Pseudoalteromonadaceae</taxon>
        <taxon>Pseudoalteromonas</taxon>
    </lineage>
</organism>
<dbReference type="Proteomes" id="UP000031327">
    <property type="component" value="Unassembled WGS sequence"/>
</dbReference>
<feature type="signal peptide" evidence="1">
    <location>
        <begin position="1"/>
        <end position="22"/>
    </location>
</feature>
<dbReference type="OrthoDB" id="5522619at2"/>
<accession>A0A0C1QMQ4</accession>
<dbReference type="PROSITE" id="PS51257">
    <property type="entry name" value="PROKAR_LIPOPROTEIN"/>
    <property type="match status" value="1"/>
</dbReference>
<evidence type="ECO:0000313" key="2">
    <source>
        <dbReference type="EMBL" id="KID56337.1"/>
    </source>
</evidence>
<evidence type="ECO:0008006" key="4">
    <source>
        <dbReference type="Google" id="ProtNLM"/>
    </source>
</evidence>
<sequence length="134" mass="14714">MKQVLVIVLALFIVGCSSTSKVALSEDSFLLTSNDPEYGYTESKPIELGGFLRGTKSAGAHIEYFEGLMGPNGEKVKVTRLGSCCEFEDKSMPFGGGLLDRYQLTYEGQKKPVIIYVNLYKFNKPLAPMGFALL</sequence>
<proteinExistence type="predicted"/>
<comment type="caution">
    <text evidence="2">The sequence shown here is derived from an EMBL/GenBank/DDBJ whole genome shotgun (WGS) entry which is preliminary data.</text>
</comment>
<protein>
    <recommendedName>
        <fullName evidence="4">2-dehydro-3-deoxyphosphooctonate aldolase</fullName>
    </recommendedName>
</protein>
<name>A0A0C1QMQ4_9GAMM</name>
<feature type="chain" id="PRO_5002137327" description="2-dehydro-3-deoxyphosphooctonate aldolase" evidence="1">
    <location>
        <begin position="23"/>
        <end position="134"/>
    </location>
</feature>
<gene>
    <name evidence="2" type="ORF">JF50_19045</name>
</gene>
<reference evidence="2 3" key="1">
    <citation type="submission" date="2014-12" db="EMBL/GenBank/DDBJ databases">
        <title>Draft Genome Sequence of Pseudoalteromonas luteoviolacea HI1.</title>
        <authorList>
            <person name="Asahina A.Y."/>
            <person name="Hadfield M.G."/>
        </authorList>
    </citation>
    <scope>NUCLEOTIDE SEQUENCE [LARGE SCALE GENOMIC DNA]</scope>
    <source>
        <strain evidence="2 3">HI1</strain>
    </source>
</reference>